<evidence type="ECO:0000313" key="2">
    <source>
        <dbReference type="Proteomes" id="UP000245783"/>
    </source>
</evidence>
<dbReference type="InParanoid" id="A0A316W236"/>
<dbReference type="EMBL" id="KZ819365">
    <property type="protein sequence ID" value="PWN43926.1"/>
    <property type="molecule type" value="Genomic_DNA"/>
</dbReference>
<sequence length="93" mass="9773">MAAQTTASACPYDRAPRGACALCCAGCPSWSPLECSIATHDSLKRPQLAGNVGSMVIEETTTRMQEIRASCLRVSRAQSNASHESRVKAGCGT</sequence>
<protein>
    <submittedName>
        <fullName evidence="1">Uncharacterized protein</fullName>
    </submittedName>
</protein>
<dbReference type="RefSeq" id="XP_025371086.1">
    <property type="nucleotide sequence ID" value="XM_025517421.1"/>
</dbReference>
<dbReference type="AlphaFoldDB" id="A0A316W236"/>
<name>A0A316W236_9BASI</name>
<dbReference type="Proteomes" id="UP000245783">
    <property type="component" value="Unassembled WGS sequence"/>
</dbReference>
<reference evidence="1 2" key="1">
    <citation type="journal article" date="2018" name="Mol. Biol. Evol.">
        <title>Broad Genomic Sampling Reveals a Smut Pathogenic Ancestry of the Fungal Clade Ustilaginomycotina.</title>
        <authorList>
            <person name="Kijpornyongpan T."/>
            <person name="Mondo S.J."/>
            <person name="Barry K."/>
            <person name="Sandor L."/>
            <person name="Lee J."/>
            <person name="Lipzen A."/>
            <person name="Pangilinan J."/>
            <person name="LaButti K."/>
            <person name="Hainaut M."/>
            <person name="Henrissat B."/>
            <person name="Grigoriev I.V."/>
            <person name="Spatafora J.W."/>
            <person name="Aime M.C."/>
        </authorList>
    </citation>
    <scope>NUCLEOTIDE SEQUENCE [LARGE SCALE GENOMIC DNA]</scope>
    <source>
        <strain evidence="1 2">MCA 4658</strain>
    </source>
</reference>
<dbReference type="GeneID" id="37039291"/>
<accession>A0A316W236</accession>
<keyword evidence="2" id="KW-1185">Reference proteome</keyword>
<proteinExistence type="predicted"/>
<gene>
    <name evidence="1" type="ORF">IE81DRAFT_52508</name>
</gene>
<organism evidence="1 2">
    <name type="scientific">Ceraceosorus guamensis</name>
    <dbReference type="NCBI Taxonomy" id="1522189"/>
    <lineage>
        <taxon>Eukaryota</taxon>
        <taxon>Fungi</taxon>
        <taxon>Dikarya</taxon>
        <taxon>Basidiomycota</taxon>
        <taxon>Ustilaginomycotina</taxon>
        <taxon>Exobasidiomycetes</taxon>
        <taxon>Ceraceosorales</taxon>
        <taxon>Ceraceosoraceae</taxon>
        <taxon>Ceraceosorus</taxon>
    </lineage>
</organism>
<evidence type="ECO:0000313" key="1">
    <source>
        <dbReference type="EMBL" id="PWN43926.1"/>
    </source>
</evidence>